<evidence type="ECO:0000313" key="4">
    <source>
        <dbReference type="Proteomes" id="UP000663873"/>
    </source>
</evidence>
<dbReference type="EMBL" id="CAJOBR010059812">
    <property type="protein sequence ID" value="CAF5069886.1"/>
    <property type="molecule type" value="Genomic_DNA"/>
</dbReference>
<dbReference type="Proteomes" id="UP000663873">
    <property type="component" value="Unassembled WGS sequence"/>
</dbReference>
<dbReference type="Pfam" id="PF04083">
    <property type="entry name" value="Abhydro_lipase"/>
    <property type="match status" value="1"/>
</dbReference>
<feature type="non-terminal residue" evidence="2">
    <location>
        <position position="1"/>
    </location>
</feature>
<dbReference type="EMBL" id="CAJOBP010069696">
    <property type="protein sequence ID" value="CAF4878766.1"/>
    <property type="molecule type" value="Genomic_DNA"/>
</dbReference>
<sequence>DPECDYNITQLIQSKGYPWEEHKVTTADGYILGVFRIPHGRNASSTTPGRPVLLQHGLLDSATSWVINFPEQSLGFILADAGYDVWLG</sequence>
<feature type="domain" description="Partial AB-hydrolase lipase" evidence="1">
    <location>
        <begin position="8"/>
        <end position="68"/>
    </location>
</feature>
<dbReference type="InterPro" id="IPR006693">
    <property type="entry name" value="AB_hydrolase_lipase"/>
</dbReference>
<dbReference type="SUPFAM" id="SSF53474">
    <property type="entry name" value="alpha/beta-Hydrolases"/>
    <property type="match status" value="1"/>
</dbReference>
<dbReference type="PANTHER" id="PTHR11005">
    <property type="entry name" value="LYSOSOMAL ACID LIPASE-RELATED"/>
    <property type="match status" value="1"/>
</dbReference>
<dbReference type="Gene3D" id="3.40.50.1820">
    <property type="entry name" value="alpha/beta hydrolase"/>
    <property type="match status" value="1"/>
</dbReference>
<dbReference type="AlphaFoldDB" id="A0A821TPD3"/>
<comment type="caution">
    <text evidence="2">The sequence shown here is derived from an EMBL/GenBank/DDBJ whole genome shotgun (WGS) entry which is preliminary data.</text>
</comment>
<proteinExistence type="predicted"/>
<evidence type="ECO:0000313" key="2">
    <source>
        <dbReference type="EMBL" id="CAF4878766.1"/>
    </source>
</evidence>
<name>A0A821TPD3_9BILA</name>
<gene>
    <name evidence="3" type="ORF">QYT958_LOCUS43174</name>
    <name evidence="2" type="ORF">UJA718_LOCUS44599</name>
</gene>
<dbReference type="GO" id="GO:0006629">
    <property type="term" value="P:lipid metabolic process"/>
    <property type="evidence" value="ECO:0007669"/>
    <property type="project" value="InterPro"/>
</dbReference>
<evidence type="ECO:0000259" key="1">
    <source>
        <dbReference type="Pfam" id="PF04083"/>
    </source>
</evidence>
<accession>A0A821TPD3</accession>
<evidence type="ECO:0000313" key="3">
    <source>
        <dbReference type="EMBL" id="CAF5069886.1"/>
    </source>
</evidence>
<reference evidence="2" key="1">
    <citation type="submission" date="2021-02" db="EMBL/GenBank/DDBJ databases">
        <authorList>
            <person name="Nowell W R."/>
        </authorList>
    </citation>
    <scope>NUCLEOTIDE SEQUENCE</scope>
</reference>
<keyword evidence="4" id="KW-1185">Reference proteome</keyword>
<dbReference type="InterPro" id="IPR029058">
    <property type="entry name" value="AB_hydrolase_fold"/>
</dbReference>
<feature type="non-terminal residue" evidence="2">
    <location>
        <position position="88"/>
    </location>
</feature>
<protein>
    <recommendedName>
        <fullName evidence="1">Partial AB-hydrolase lipase domain-containing protein</fullName>
    </recommendedName>
</protein>
<organism evidence="2 4">
    <name type="scientific">Rotaria socialis</name>
    <dbReference type="NCBI Taxonomy" id="392032"/>
    <lineage>
        <taxon>Eukaryota</taxon>
        <taxon>Metazoa</taxon>
        <taxon>Spiralia</taxon>
        <taxon>Gnathifera</taxon>
        <taxon>Rotifera</taxon>
        <taxon>Eurotatoria</taxon>
        <taxon>Bdelloidea</taxon>
        <taxon>Philodinida</taxon>
        <taxon>Philodinidae</taxon>
        <taxon>Rotaria</taxon>
    </lineage>
</organism>
<dbReference type="Proteomes" id="UP000663848">
    <property type="component" value="Unassembled WGS sequence"/>
</dbReference>